<keyword evidence="4" id="KW-1185">Reference proteome</keyword>
<dbReference type="EMBL" id="FWXB01000016">
    <property type="protein sequence ID" value="SMC13790.1"/>
    <property type="molecule type" value="Genomic_DNA"/>
</dbReference>
<evidence type="ECO:0008006" key="5">
    <source>
        <dbReference type="Google" id="ProtNLM"/>
    </source>
</evidence>
<dbReference type="Pfam" id="PF13517">
    <property type="entry name" value="FG-GAP_3"/>
    <property type="match status" value="1"/>
</dbReference>
<dbReference type="AlphaFoldDB" id="A0A1X7BWC2"/>
<gene>
    <name evidence="3" type="ORF">ROA7745_03650</name>
</gene>
<dbReference type="RefSeq" id="WP_223413050.1">
    <property type="nucleotide sequence ID" value="NZ_JAIMIB010000017.1"/>
</dbReference>
<feature type="signal peptide" evidence="2">
    <location>
        <begin position="1"/>
        <end position="37"/>
    </location>
</feature>
<reference evidence="3 4" key="1">
    <citation type="submission" date="2017-03" db="EMBL/GenBank/DDBJ databases">
        <authorList>
            <person name="Afonso C.L."/>
            <person name="Miller P.J."/>
            <person name="Scott M.A."/>
            <person name="Spackman E."/>
            <person name="Goraichik I."/>
            <person name="Dimitrov K.M."/>
            <person name="Suarez D.L."/>
            <person name="Swayne D.E."/>
        </authorList>
    </citation>
    <scope>NUCLEOTIDE SEQUENCE [LARGE SCALE GENOMIC DNA]</scope>
    <source>
        <strain evidence="3 4">CECT 7745</strain>
    </source>
</reference>
<dbReference type="InterPro" id="IPR013517">
    <property type="entry name" value="FG-GAP"/>
</dbReference>
<accession>A0A1X7BWC2</accession>
<proteinExistence type="predicted"/>
<sequence>MDRARRLPLCPRCSIARRALLLFCFSLALLGASPGVAQEISGAEYITPTRAYPHGALGDELEWAAVRITVSRQTLNGGSLISGHLNLTYDIGAPQKMVFEDTAPRLWDIDGDGSPEVVVVLSHQNFGAQLAVIAYRGGEFNYLAATPLIGTRFRWLAPVGAADLDGDGHVEVAFILTPHLSKTLQIWRYRDGAFRLVAHKTGLTNHRIGWNHIPGGLRDCGGAVELITANADWSRIVASRLESGSIQSREVAAYTGPESLNAALDCS</sequence>
<dbReference type="Proteomes" id="UP000193224">
    <property type="component" value="Unassembled WGS sequence"/>
</dbReference>
<evidence type="ECO:0000256" key="2">
    <source>
        <dbReference type="SAM" id="SignalP"/>
    </source>
</evidence>
<evidence type="ECO:0000313" key="4">
    <source>
        <dbReference type="Proteomes" id="UP000193224"/>
    </source>
</evidence>
<name>A0A1X7BWC2_9RHOB</name>
<organism evidence="3 4">
    <name type="scientific">Roseovarius aestuarii</name>
    <dbReference type="NCBI Taxonomy" id="475083"/>
    <lineage>
        <taxon>Bacteria</taxon>
        <taxon>Pseudomonadati</taxon>
        <taxon>Pseudomonadota</taxon>
        <taxon>Alphaproteobacteria</taxon>
        <taxon>Rhodobacterales</taxon>
        <taxon>Roseobacteraceae</taxon>
        <taxon>Roseovarius</taxon>
    </lineage>
</organism>
<feature type="chain" id="PRO_5013367232" description="FG-GAP repeat protein" evidence="2">
    <location>
        <begin position="38"/>
        <end position="267"/>
    </location>
</feature>
<evidence type="ECO:0000313" key="3">
    <source>
        <dbReference type="EMBL" id="SMC13790.1"/>
    </source>
</evidence>
<evidence type="ECO:0000256" key="1">
    <source>
        <dbReference type="ARBA" id="ARBA00022729"/>
    </source>
</evidence>
<dbReference type="SUPFAM" id="SSF69318">
    <property type="entry name" value="Integrin alpha N-terminal domain"/>
    <property type="match status" value="1"/>
</dbReference>
<protein>
    <recommendedName>
        <fullName evidence="5">FG-GAP repeat protein</fullName>
    </recommendedName>
</protein>
<dbReference type="InterPro" id="IPR028994">
    <property type="entry name" value="Integrin_alpha_N"/>
</dbReference>
<keyword evidence="1 2" id="KW-0732">Signal</keyword>